<name>A0ABT2AC77_9BURK</name>
<feature type="region of interest" description="Disordered" evidence="1">
    <location>
        <begin position="1"/>
        <end position="68"/>
    </location>
</feature>
<feature type="compositionally biased region" description="Basic and acidic residues" evidence="1">
    <location>
        <begin position="1"/>
        <end position="12"/>
    </location>
</feature>
<comment type="caution">
    <text evidence="2">The sequence shown here is derived from an EMBL/GenBank/DDBJ whole genome shotgun (WGS) entry which is preliminary data.</text>
</comment>
<accession>A0ABT2AC77</accession>
<dbReference type="RefSeq" id="WP_258847159.1">
    <property type="nucleotide sequence ID" value="NZ_JANUGX010000026.1"/>
</dbReference>
<organism evidence="2 3">
    <name type="scientific">Massilia norwichensis</name>
    <dbReference type="NCBI Taxonomy" id="1442366"/>
    <lineage>
        <taxon>Bacteria</taxon>
        <taxon>Pseudomonadati</taxon>
        <taxon>Pseudomonadota</taxon>
        <taxon>Betaproteobacteria</taxon>
        <taxon>Burkholderiales</taxon>
        <taxon>Oxalobacteraceae</taxon>
        <taxon>Telluria group</taxon>
        <taxon>Massilia</taxon>
    </lineage>
</organism>
<dbReference type="EMBL" id="JANUGX010000026">
    <property type="protein sequence ID" value="MCS0591390.1"/>
    <property type="molecule type" value="Genomic_DNA"/>
</dbReference>
<proteinExistence type="predicted"/>
<feature type="compositionally biased region" description="Basic and acidic residues" evidence="1">
    <location>
        <begin position="34"/>
        <end position="56"/>
    </location>
</feature>
<keyword evidence="3" id="KW-1185">Reference proteome</keyword>
<gene>
    <name evidence="2" type="ORF">NX782_19560</name>
</gene>
<protein>
    <submittedName>
        <fullName evidence="2">Uncharacterized protein</fullName>
    </submittedName>
</protein>
<sequence>MSNEQQNKDQEQAKAGLQQAEASSQSQQQAQPDAHPDFDALASKKPEELTPEELRLMADTMPGEGPGD</sequence>
<evidence type="ECO:0000256" key="1">
    <source>
        <dbReference type="SAM" id="MobiDB-lite"/>
    </source>
</evidence>
<reference evidence="2 3" key="1">
    <citation type="submission" date="2022-08" db="EMBL/GenBank/DDBJ databases">
        <title>Reclassification of Massilia species as members of the genera Telluria, Duganella, Pseudoduganella, Mokoshia gen. nov. and Zemynaea gen. nov. using orthogonal and non-orthogonal genome-based approaches.</title>
        <authorList>
            <person name="Bowman J.P."/>
        </authorList>
    </citation>
    <scope>NUCLEOTIDE SEQUENCE [LARGE SCALE GENOMIC DNA]</scope>
    <source>
        <strain evidence="2 3">LMG 28164</strain>
    </source>
</reference>
<evidence type="ECO:0000313" key="2">
    <source>
        <dbReference type="EMBL" id="MCS0591390.1"/>
    </source>
</evidence>
<feature type="compositionally biased region" description="Low complexity" evidence="1">
    <location>
        <begin position="18"/>
        <end position="31"/>
    </location>
</feature>
<dbReference type="Proteomes" id="UP001205560">
    <property type="component" value="Unassembled WGS sequence"/>
</dbReference>
<evidence type="ECO:0000313" key="3">
    <source>
        <dbReference type="Proteomes" id="UP001205560"/>
    </source>
</evidence>